<dbReference type="Proteomes" id="UP001140510">
    <property type="component" value="Unassembled WGS sequence"/>
</dbReference>
<comment type="caution">
    <text evidence="2">The sequence shown here is derived from an EMBL/GenBank/DDBJ whole genome shotgun (WGS) entry which is preliminary data.</text>
</comment>
<evidence type="ECO:0000313" key="3">
    <source>
        <dbReference type="Proteomes" id="UP001140510"/>
    </source>
</evidence>
<gene>
    <name evidence="2" type="ORF">N0V91_008092</name>
</gene>
<accession>A0A9W8ZA06</accession>
<dbReference type="AlphaFoldDB" id="A0A9W8ZA06"/>
<keyword evidence="3" id="KW-1185">Reference proteome</keyword>
<evidence type="ECO:0000259" key="1">
    <source>
        <dbReference type="Pfam" id="PF06985"/>
    </source>
</evidence>
<reference evidence="2" key="1">
    <citation type="submission" date="2022-10" db="EMBL/GenBank/DDBJ databases">
        <title>Tapping the CABI collections for fungal endophytes: first genome assemblies for Collariella, Neodidymelliopsis, Ascochyta clinopodiicola, Didymella pomorum, Didymosphaeria variabile, Neocosmospora piperis and Neocucurbitaria cava.</title>
        <authorList>
            <person name="Hill R."/>
        </authorList>
    </citation>
    <scope>NUCLEOTIDE SEQUENCE</scope>
    <source>
        <strain evidence="2">IMI 355091</strain>
    </source>
</reference>
<dbReference type="PANTHER" id="PTHR33112">
    <property type="entry name" value="DOMAIN PROTEIN, PUTATIVE-RELATED"/>
    <property type="match status" value="1"/>
</dbReference>
<dbReference type="OrthoDB" id="5362512at2759"/>
<proteinExistence type="predicted"/>
<evidence type="ECO:0000313" key="2">
    <source>
        <dbReference type="EMBL" id="KAJ4401194.1"/>
    </source>
</evidence>
<name>A0A9W8ZA06_9PLEO</name>
<dbReference type="EMBL" id="JAPEVA010000077">
    <property type="protein sequence ID" value="KAJ4401194.1"/>
    <property type="molecule type" value="Genomic_DNA"/>
</dbReference>
<dbReference type="PANTHER" id="PTHR33112:SF10">
    <property type="entry name" value="TOL"/>
    <property type="match status" value="1"/>
</dbReference>
<protein>
    <recommendedName>
        <fullName evidence="1">Heterokaryon incompatibility domain-containing protein</fullName>
    </recommendedName>
</protein>
<dbReference type="Pfam" id="PF06985">
    <property type="entry name" value="HET"/>
    <property type="match status" value="1"/>
</dbReference>
<feature type="domain" description="Heterokaryon incompatibility" evidence="1">
    <location>
        <begin position="18"/>
        <end position="128"/>
    </location>
</feature>
<sequence>MSATARSGIGLDKENIHYVTLSHCWGQVDSLRLLKGNYDQFKRGVPVDDLPRTFQDAVYFAASLDQVGYIWIDSLCIIQKDTADWTVESVKMDSVYSNSFLNLSATASWNSHGGLFREGEFEALQEEEVVIDIEGI</sequence>
<dbReference type="InterPro" id="IPR010730">
    <property type="entry name" value="HET"/>
</dbReference>
<organism evidence="2 3">
    <name type="scientific">Didymella pomorum</name>
    <dbReference type="NCBI Taxonomy" id="749634"/>
    <lineage>
        <taxon>Eukaryota</taxon>
        <taxon>Fungi</taxon>
        <taxon>Dikarya</taxon>
        <taxon>Ascomycota</taxon>
        <taxon>Pezizomycotina</taxon>
        <taxon>Dothideomycetes</taxon>
        <taxon>Pleosporomycetidae</taxon>
        <taxon>Pleosporales</taxon>
        <taxon>Pleosporineae</taxon>
        <taxon>Didymellaceae</taxon>
        <taxon>Didymella</taxon>
    </lineage>
</organism>